<proteinExistence type="predicted"/>
<feature type="signal peptide" evidence="1">
    <location>
        <begin position="1"/>
        <end position="19"/>
    </location>
</feature>
<dbReference type="RefSeq" id="WP_289726187.1">
    <property type="nucleotide sequence ID" value="NZ_JAUDUY010000017.1"/>
</dbReference>
<keyword evidence="3" id="KW-1185">Reference proteome</keyword>
<reference evidence="2" key="1">
    <citation type="submission" date="2023-06" db="EMBL/GenBank/DDBJ databases">
        <title>Robiginitalea aurantiacus sp. nov. and Algoriphagus sediminis sp. nov., isolated from coastal sediment.</title>
        <authorList>
            <person name="Zhou Z.Y."/>
            <person name="An J."/>
            <person name="Jia Y.W."/>
            <person name="Du Z.J."/>
        </authorList>
    </citation>
    <scope>NUCLEOTIDE SEQUENCE</scope>
    <source>
        <strain evidence="2">M39</strain>
    </source>
</reference>
<feature type="chain" id="PRO_5046390955" evidence="1">
    <location>
        <begin position="20"/>
        <end position="167"/>
    </location>
</feature>
<dbReference type="Proteomes" id="UP001174839">
    <property type="component" value="Unassembled WGS sequence"/>
</dbReference>
<sequence>MKKFSVLLFFLLVSGLGFSQTTVTLEDQCNCEVLSGTDVSVAGSITPAGADIGDIYVNTNTGTIYFWDGDSWERTSTDTNTTNITFSVVGTDLVLTDSDGNSVSVPIADIGVLINTDDQTATEVGYDNTASGLAATDVQAAIDEINAAAGTVSLTDNGDGTYDFTDA</sequence>
<organism evidence="2 3">
    <name type="scientific">Robiginitalea aurantiaca</name>
    <dbReference type="NCBI Taxonomy" id="3056915"/>
    <lineage>
        <taxon>Bacteria</taxon>
        <taxon>Pseudomonadati</taxon>
        <taxon>Bacteroidota</taxon>
        <taxon>Flavobacteriia</taxon>
        <taxon>Flavobacteriales</taxon>
        <taxon>Flavobacteriaceae</taxon>
        <taxon>Robiginitalea</taxon>
    </lineage>
</organism>
<keyword evidence="1" id="KW-0732">Signal</keyword>
<evidence type="ECO:0000256" key="1">
    <source>
        <dbReference type="SAM" id="SignalP"/>
    </source>
</evidence>
<feature type="non-terminal residue" evidence="2">
    <location>
        <position position="167"/>
    </location>
</feature>
<dbReference type="EMBL" id="JAUDUY010000017">
    <property type="protein sequence ID" value="MDM9632822.1"/>
    <property type="molecule type" value="Genomic_DNA"/>
</dbReference>
<evidence type="ECO:0000313" key="3">
    <source>
        <dbReference type="Proteomes" id="UP001174839"/>
    </source>
</evidence>
<evidence type="ECO:0000313" key="2">
    <source>
        <dbReference type="EMBL" id="MDM9632822.1"/>
    </source>
</evidence>
<comment type="caution">
    <text evidence="2">The sequence shown here is derived from an EMBL/GenBank/DDBJ whole genome shotgun (WGS) entry which is preliminary data.</text>
</comment>
<name>A0ABT7WIR1_9FLAO</name>
<accession>A0ABT7WIR1</accession>
<gene>
    <name evidence="2" type="ORF">QU605_15190</name>
</gene>
<protein>
    <submittedName>
        <fullName evidence="2">Uncharacterized protein</fullName>
    </submittedName>
</protein>